<evidence type="ECO:0000256" key="5">
    <source>
        <dbReference type="ARBA" id="ARBA00023239"/>
    </source>
</evidence>
<dbReference type="Gene3D" id="3.10.180.10">
    <property type="entry name" value="2,3-Dihydroxybiphenyl 1,2-Dioxygenase, domain 1"/>
    <property type="match status" value="1"/>
</dbReference>
<evidence type="ECO:0000313" key="7">
    <source>
        <dbReference type="EMBL" id="GMA25928.1"/>
    </source>
</evidence>
<evidence type="ECO:0000256" key="4">
    <source>
        <dbReference type="ARBA" id="ARBA00021735"/>
    </source>
</evidence>
<reference evidence="8" key="1">
    <citation type="journal article" date="2019" name="Int. J. Syst. Evol. Microbiol.">
        <title>The Global Catalogue of Microorganisms (GCM) 10K type strain sequencing project: providing services to taxonomists for standard genome sequencing and annotation.</title>
        <authorList>
            <consortium name="The Broad Institute Genomics Platform"/>
            <consortium name="The Broad Institute Genome Sequencing Center for Infectious Disease"/>
            <person name="Wu L."/>
            <person name="Ma J."/>
        </authorList>
    </citation>
    <scope>NUCLEOTIDE SEQUENCE [LARGE SCALE GENOMIC DNA]</scope>
    <source>
        <strain evidence="8">NBRC 106348</strain>
    </source>
</reference>
<dbReference type="PANTHER" id="PTHR12599">
    <property type="entry name" value="PTERIN-4-ALPHA-CARBINOLAMINE DEHYDRATASE"/>
    <property type="match status" value="1"/>
</dbReference>
<proteinExistence type="inferred from homology"/>
<evidence type="ECO:0000256" key="3">
    <source>
        <dbReference type="ARBA" id="ARBA00013252"/>
    </source>
</evidence>
<evidence type="ECO:0000256" key="1">
    <source>
        <dbReference type="ARBA" id="ARBA00001554"/>
    </source>
</evidence>
<organism evidence="7 8">
    <name type="scientific">Luteimicrobium album</name>
    <dbReference type="NCBI Taxonomy" id="1054550"/>
    <lineage>
        <taxon>Bacteria</taxon>
        <taxon>Bacillati</taxon>
        <taxon>Actinomycetota</taxon>
        <taxon>Actinomycetes</taxon>
        <taxon>Micrococcales</taxon>
        <taxon>Luteimicrobium</taxon>
    </lineage>
</organism>
<comment type="similarity">
    <text evidence="2">Belongs to the pterin-4-alpha-carbinolamine dehydratase family.</text>
</comment>
<dbReference type="EMBL" id="BSUK01000001">
    <property type="protein sequence ID" value="GMA25928.1"/>
    <property type="molecule type" value="Genomic_DNA"/>
</dbReference>
<dbReference type="Gene3D" id="3.30.1360.20">
    <property type="entry name" value="Transcriptional coactivator/pterin dehydratase"/>
    <property type="match status" value="1"/>
</dbReference>
<dbReference type="EC" id="4.2.1.96" evidence="3"/>
<dbReference type="InterPro" id="IPR001533">
    <property type="entry name" value="Pterin_deHydtase"/>
</dbReference>
<dbReference type="SUPFAM" id="SSF54593">
    <property type="entry name" value="Glyoxalase/Bleomycin resistance protein/Dihydroxybiphenyl dioxygenase"/>
    <property type="match status" value="1"/>
</dbReference>
<dbReference type="PANTHER" id="PTHR12599:SF0">
    <property type="entry name" value="PTERIN-4-ALPHA-CARBINOLAMINE DEHYDRATASE"/>
    <property type="match status" value="1"/>
</dbReference>
<dbReference type="RefSeq" id="WP_284294370.1">
    <property type="nucleotide sequence ID" value="NZ_BSUK01000001.1"/>
</dbReference>
<dbReference type="Pfam" id="PF01329">
    <property type="entry name" value="Pterin_4a"/>
    <property type="match status" value="1"/>
</dbReference>
<keyword evidence="8" id="KW-1185">Reference proteome</keyword>
<evidence type="ECO:0000256" key="2">
    <source>
        <dbReference type="ARBA" id="ARBA00006472"/>
    </source>
</evidence>
<dbReference type="InterPro" id="IPR029068">
    <property type="entry name" value="Glyas_Bleomycin-R_OHBP_Dase"/>
</dbReference>
<accession>A0ABQ6I7K1</accession>
<dbReference type="InterPro" id="IPR041581">
    <property type="entry name" value="Glyoxalase_6"/>
</dbReference>
<comment type="caution">
    <text evidence="7">The sequence shown here is derived from an EMBL/GenBank/DDBJ whole genome shotgun (WGS) entry which is preliminary data.</text>
</comment>
<gene>
    <name evidence="7" type="ORF">GCM10025864_36870</name>
</gene>
<feature type="domain" description="Glyoxalase-like" evidence="6">
    <location>
        <begin position="107"/>
        <end position="208"/>
    </location>
</feature>
<protein>
    <recommendedName>
        <fullName evidence="4">Putative pterin-4-alpha-carbinolamine dehydratase</fullName>
        <ecNumber evidence="3">4.2.1.96</ecNumber>
    </recommendedName>
</protein>
<dbReference type="SUPFAM" id="SSF55248">
    <property type="entry name" value="PCD-like"/>
    <property type="match status" value="1"/>
</dbReference>
<sequence>MTTLTGQQVDDAALTGWANLGGVLVTRFATPDFATGLALVDAVGALADEANHHPDVDLRYTHVDVALTSHDAGGLTARDVDLARRVTGDAATQGLAPDDADVSRVELALDSPDHARVLPFWSAFLAYEPRPGTDDEVRDPAGAQPLVWFQRSGSDEPRQRWHLDVWVPPAQVQPRIDAALAAGGTVDDAAAPAFWVLTDPEGNRSCLCTWQHRD</sequence>
<evidence type="ECO:0000259" key="6">
    <source>
        <dbReference type="Pfam" id="PF18029"/>
    </source>
</evidence>
<dbReference type="CDD" id="cd00488">
    <property type="entry name" value="PCD_DCoH"/>
    <property type="match status" value="1"/>
</dbReference>
<keyword evidence="5" id="KW-0456">Lyase</keyword>
<dbReference type="InterPro" id="IPR036428">
    <property type="entry name" value="PCD_sf"/>
</dbReference>
<dbReference type="Pfam" id="PF18029">
    <property type="entry name" value="Glyoxalase_6"/>
    <property type="match status" value="1"/>
</dbReference>
<dbReference type="Proteomes" id="UP001157091">
    <property type="component" value="Unassembled WGS sequence"/>
</dbReference>
<dbReference type="NCBIfam" id="NF002017">
    <property type="entry name" value="PRK00823.1-2"/>
    <property type="match status" value="1"/>
</dbReference>
<comment type="catalytic activity">
    <reaction evidence="1">
        <text>(4aS,6R)-4a-hydroxy-L-erythro-5,6,7,8-tetrahydrobiopterin = (6R)-L-erythro-6,7-dihydrobiopterin + H2O</text>
        <dbReference type="Rhea" id="RHEA:11920"/>
        <dbReference type="ChEBI" id="CHEBI:15377"/>
        <dbReference type="ChEBI" id="CHEBI:15642"/>
        <dbReference type="ChEBI" id="CHEBI:43120"/>
        <dbReference type="EC" id="4.2.1.96"/>
    </reaction>
</comment>
<evidence type="ECO:0000313" key="8">
    <source>
        <dbReference type="Proteomes" id="UP001157091"/>
    </source>
</evidence>
<name>A0ABQ6I7K1_9MICO</name>